<comment type="caution">
    <text evidence="2">The sequence shown here is derived from an EMBL/GenBank/DDBJ whole genome shotgun (WGS) entry which is preliminary data.</text>
</comment>
<sequence length="145" mass="15085">MLGHLHRAAAAHAVAGGEAHFGAVGAGDGVLVHGQAQPMRTLAGRIIQRQLGRTGIRMPALAQIVRQPPHIGAVTRSHQVLGIGGGLTGMERPQQAAYSAGRPQGQGSVGFRLMRTLSPGCADGSTRGTGQPVQDRRMLSRPHID</sequence>
<evidence type="ECO:0000313" key="3">
    <source>
        <dbReference type="Proteomes" id="UP000243478"/>
    </source>
</evidence>
<dbReference type="EMBL" id="JZRZ01000030">
    <property type="protein sequence ID" value="KKD56801.1"/>
    <property type="molecule type" value="Genomic_DNA"/>
</dbReference>
<reference evidence="2 3" key="1">
    <citation type="submission" date="2015-03" db="EMBL/GenBank/DDBJ databases">
        <title>Draft genome of Stenotrophomonas maltophila isolated from urine specimen.</title>
        <authorList>
            <person name="Murugan N."/>
            <person name="Malathi J."/>
            <person name="Umashankar V."/>
            <person name="Madhavan H."/>
        </authorList>
    </citation>
    <scope>NUCLEOTIDE SEQUENCE [LARGE SCALE GENOMIC DNA]</scope>
    <source>
        <strain evidence="2 3">JMNMN1</strain>
    </source>
</reference>
<evidence type="ECO:0000313" key="2">
    <source>
        <dbReference type="EMBL" id="KKD56801.1"/>
    </source>
</evidence>
<dbReference type="PATRIC" id="fig|40324.63.peg.7298"/>
<feature type="compositionally biased region" description="Basic and acidic residues" evidence="1">
    <location>
        <begin position="134"/>
        <end position="145"/>
    </location>
</feature>
<dbReference type="AlphaFoldDB" id="A0A0F5ZM56"/>
<dbReference type="Proteomes" id="UP000243478">
    <property type="component" value="Unassembled WGS sequence"/>
</dbReference>
<evidence type="ECO:0000256" key="1">
    <source>
        <dbReference type="SAM" id="MobiDB-lite"/>
    </source>
</evidence>
<feature type="region of interest" description="Disordered" evidence="1">
    <location>
        <begin position="117"/>
        <end position="145"/>
    </location>
</feature>
<accession>A0A0F5ZM56</accession>
<organism evidence="2 3">
    <name type="scientific">Stenotrophomonas maltophilia</name>
    <name type="common">Pseudomonas maltophilia</name>
    <name type="synonym">Xanthomonas maltophilia</name>
    <dbReference type="NCBI Taxonomy" id="40324"/>
    <lineage>
        <taxon>Bacteria</taxon>
        <taxon>Pseudomonadati</taxon>
        <taxon>Pseudomonadota</taxon>
        <taxon>Gammaproteobacteria</taxon>
        <taxon>Lysobacterales</taxon>
        <taxon>Lysobacteraceae</taxon>
        <taxon>Stenotrophomonas</taxon>
        <taxon>Stenotrophomonas maltophilia group</taxon>
    </lineage>
</organism>
<gene>
    <name evidence="2" type="ORF">VM57_19655</name>
</gene>
<name>A0A0F5ZM56_STEMA</name>
<proteinExistence type="predicted"/>
<protein>
    <submittedName>
        <fullName evidence="2">Uncharacterized protein</fullName>
    </submittedName>
</protein>